<reference evidence="2" key="1">
    <citation type="journal article" date="2019" name="Int. J. Syst. Evol. Microbiol.">
        <title>The Global Catalogue of Microorganisms (GCM) 10K type strain sequencing project: providing services to taxonomists for standard genome sequencing and annotation.</title>
        <authorList>
            <consortium name="The Broad Institute Genomics Platform"/>
            <consortium name="The Broad Institute Genome Sequencing Center for Infectious Disease"/>
            <person name="Wu L."/>
            <person name="Ma J."/>
        </authorList>
    </citation>
    <scope>NUCLEOTIDE SEQUENCE [LARGE SCALE GENOMIC DNA]</scope>
    <source>
        <strain evidence="2">JCM 9377</strain>
    </source>
</reference>
<dbReference type="InterPro" id="IPR029045">
    <property type="entry name" value="ClpP/crotonase-like_dom_sf"/>
</dbReference>
<proteinExistence type="predicted"/>
<dbReference type="SUPFAM" id="SSF52096">
    <property type="entry name" value="ClpP/crotonase"/>
    <property type="match status" value="1"/>
</dbReference>
<dbReference type="Proteomes" id="UP001501237">
    <property type="component" value="Unassembled WGS sequence"/>
</dbReference>
<dbReference type="PANTHER" id="PTHR35984:SF1">
    <property type="entry name" value="PERIPLASMIC SERINE PROTEASE"/>
    <property type="match status" value="1"/>
</dbReference>
<protein>
    <recommendedName>
        <fullName evidence="3">Serine dehydrogenase proteinase</fullName>
    </recommendedName>
</protein>
<comment type="caution">
    <text evidence="1">The sequence shown here is derived from an EMBL/GenBank/DDBJ whole genome shotgun (WGS) entry which is preliminary data.</text>
</comment>
<dbReference type="InterPro" id="IPR002825">
    <property type="entry name" value="Pept_S49_ser-pept_pro"/>
</dbReference>
<dbReference type="EMBL" id="BAAAUV010000013">
    <property type="protein sequence ID" value="GAA3223358.1"/>
    <property type="molecule type" value="Genomic_DNA"/>
</dbReference>
<dbReference type="PANTHER" id="PTHR35984">
    <property type="entry name" value="PERIPLASMIC SERINE PROTEASE"/>
    <property type="match status" value="1"/>
</dbReference>
<evidence type="ECO:0008006" key="3">
    <source>
        <dbReference type="Google" id="ProtNLM"/>
    </source>
</evidence>
<keyword evidence="2" id="KW-1185">Reference proteome</keyword>
<dbReference type="Gene3D" id="3.90.226.10">
    <property type="entry name" value="2-enoyl-CoA Hydratase, Chain A, domain 1"/>
    <property type="match status" value="1"/>
</dbReference>
<gene>
    <name evidence="1" type="ORF">GCM10010468_49840</name>
</gene>
<evidence type="ECO:0000313" key="1">
    <source>
        <dbReference type="EMBL" id="GAA3223358.1"/>
    </source>
</evidence>
<dbReference type="RefSeq" id="WP_344832563.1">
    <property type="nucleotide sequence ID" value="NZ_BAAAUV010000013.1"/>
</dbReference>
<organism evidence="1 2">
    <name type="scientific">Actinocorallia longicatena</name>
    <dbReference type="NCBI Taxonomy" id="111803"/>
    <lineage>
        <taxon>Bacteria</taxon>
        <taxon>Bacillati</taxon>
        <taxon>Actinomycetota</taxon>
        <taxon>Actinomycetes</taxon>
        <taxon>Streptosporangiales</taxon>
        <taxon>Thermomonosporaceae</taxon>
        <taxon>Actinocorallia</taxon>
    </lineage>
</organism>
<sequence>MPSQSPLFHAQNADRYARQELIRHYQTEFNCRLIVMVDAILANNVTYFEELIFDADPGQDLHLVLQTPGGDPETAIRLVRAAQSRCKELTVVVPDMAKSAGTLLAMGAHHILMGPTSDLGPVDPQLQAPNGRLISCNDLINAVDRAMSDVQASPETYTLHSALLANVDAITVQFARSAIARTDELVAEALSSRPDRPTEELAELSASLKDALVDKTNSHNAVVGADAAKKAGLPVTKADPQCHQWQLIWRLWTKYYALGQACAVYEGERASYVIPYDN</sequence>
<dbReference type="Pfam" id="PF01972">
    <property type="entry name" value="SDH_protease"/>
    <property type="match status" value="1"/>
</dbReference>
<name>A0ABP6QE40_9ACTN</name>
<evidence type="ECO:0000313" key="2">
    <source>
        <dbReference type="Proteomes" id="UP001501237"/>
    </source>
</evidence>
<accession>A0ABP6QE40</accession>